<dbReference type="InterPro" id="IPR013083">
    <property type="entry name" value="Znf_RING/FYVE/PHD"/>
</dbReference>
<dbReference type="Pfam" id="PF26148">
    <property type="entry name" value="VPS18_RING_C"/>
    <property type="match status" value="1"/>
</dbReference>
<proteinExistence type="predicted"/>
<dbReference type="GO" id="GO:0008270">
    <property type="term" value="F:zinc ion binding"/>
    <property type="evidence" value="ECO:0007669"/>
    <property type="project" value="UniProtKB-KW"/>
</dbReference>
<evidence type="ECO:0000313" key="10">
    <source>
        <dbReference type="Proteomes" id="UP000011958"/>
    </source>
</evidence>
<dbReference type="InterPro" id="IPR058919">
    <property type="entry name" value="Pep3/Vps18_RING_C"/>
</dbReference>
<dbReference type="EMBL" id="AFWA02000002">
    <property type="protein sequence ID" value="EMR11119.1"/>
    <property type="molecule type" value="Genomic_DNA"/>
</dbReference>
<dbReference type="GO" id="GO:0030897">
    <property type="term" value="C:HOPS complex"/>
    <property type="evidence" value="ECO:0007669"/>
    <property type="project" value="TreeGrafter"/>
</dbReference>
<evidence type="ECO:0000256" key="4">
    <source>
        <dbReference type="ARBA" id="ARBA00023136"/>
    </source>
</evidence>
<dbReference type="PANTHER" id="PTHR23323:SF26">
    <property type="entry name" value="VACUOLAR PROTEIN SORTING-ASSOCIATED PROTEIN 18 HOMOLOG"/>
    <property type="match status" value="1"/>
</dbReference>
<dbReference type="Gene3D" id="3.30.40.10">
    <property type="entry name" value="Zinc/RING finger domain, C3HC4 (zinc finger)"/>
    <property type="match status" value="1"/>
</dbReference>
<dbReference type="Proteomes" id="UP000011958">
    <property type="component" value="Unassembled WGS sequence"/>
</dbReference>
<dbReference type="STRING" id="1069680.M7PKW9"/>
<dbReference type="GO" id="GO:0005768">
    <property type="term" value="C:endosome"/>
    <property type="evidence" value="ECO:0007669"/>
    <property type="project" value="TreeGrafter"/>
</dbReference>
<feature type="domain" description="Pep3/Vps18 RING C-terminal" evidence="8">
    <location>
        <begin position="820"/>
        <end position="910"/>
    </location>
</feature>
<dbReference type="GO" id="GO:0030674">
    <property type="term" value="F:protein-macromolecule adaptor activity"/>
    <property type="evidence" value="ECO:0007669"/>
    <property type="project" value="TreeGrafter"/>
</dbReference>
<dbReference type="OrthoDB" id="1845386at2759"/>
<evidence type="ECO:0000256" key="2">
    <source>
        <dbReference type="ARBA" id="ARBA00022771"/>
    </source>
</evidence>
<dbReference type="PANTHER" id="PTHR23323">
    <property type="entry name" value="VACUOLAR PROTEIN SORTING-ASSOCIATED PROTEIN"/>
    <property type="match status" value="1"/>
</dbReference>
<dbReference type="GO" id="GO:0007032">
    <property type="term" value="P:endosome organization"/>
    <property type="evidence" value="ECO:0007669"/>
    <property type="project" value="TreeGrafter"/>
</dbReference>
<dbReference type="OMA" id="KFFVFPC"/>
<reference evidence="10" key="1">
    <citation type="journal article" date="2016" name="Nat. Commun.">
        <title>Genome analysis of three Pneumocystis species reveals adaptation mechanisms to life exclusively in mammalian hosts.</title>
        <authorList>
            <person name="Ma L."/>
            <person name="Chen Z."/>
            <person name="Huang D.W."/>
            <person name="Kutty G."/>
            <person name="Ishihara M."/>
            <person name="Wang H."/>
            <person name="Abouelleil A."/>
            <person name="Bishop L."/>
            <person name="Davey E."/>
            <person name="Deng R."/>
            <person name="Deng X."/>
            <person name="Fan L."/>
            <person name="Fantoni G."/>
            <person name="Fitzgerald M."/>
            <person name="Gogineni E."/>
            <person name="Goldberg J.M."/>
            <person name="Handley G."/>
            <person name="Hu X."/>
            <person name="Huber C."/>
            <person name="Jiao X."/>
            <person name="Jones K."/>
            <person name="Levin J.Z."/>
            <person name="Liu Y."/>
            <person name="Macdonald P."/>
            <person name="Melnikov A."/>
            <person name="Raley C."/>
            <person name="Sassi M."/>
            <person name="Sherman B.T."/>
            <person name="Song X."/>
            <person name="Sykes S."/>
            <person name="Tran B."/>
            <person name="Walsh L."/>
            <person name="Xia Y."/>
            <person name="Yang J."/>
            <person name="Young S."/>
            <person name="Zeng Q."/>
            <person name="Zheng X."/>
            <person name="Stephens R."/>
            <person name="Nusbaum C."/>
            <person name="Birren B.W."/>
            <person name="Azadi P."/>
            <person name="Lempicki R.A."/>
            <person name="Cuomo C.A."/>
            <person name="Kovacs J.A."/>
        </authorList>
    </citation>
    <scope>NUCLEOTIDE SEQUENCE [LARGE SCALE GENOMIC DNA]</scope>
    <source>
        <strain evidence="10">B123</strain>
    </source>
</reference>
<evidence type="ECO:0000259" key="7">
    <source>
        <dbReference type="Pfam" id="PF05131"/>
    </source>
</evidence>
<keyword evidence="3" id="KW-0862">Zinc</keyword>
<evidence type="ECO:0000256" key="3">
    <source>
        <dbReference type="ARBA" id="ARBA00022833"/>
    </source>
</evidence>
<dbReference type="RefSeq" id="XP_007872616.1">
    <property type="nucleotide sequence ID" value="XM_007874425.1"/>
</dbReference>
<dbReference type="GO" id="GO:0048284">
    <property type="term" value="P:organelle fusion"/>
    <property type="evidence" value="ECO:0007669"/>
    <property type="project" value="TreeGrafter"/>
</dbReference>
<comment type="caution">
    <text evidence="9">The sequence shown here is derived from an EMBL/GenBank/DDBJ whole genome shotgun (WGS) entry which is preliminary data.</text>
</comment>
<evidence type="ECO:0000256" key="5">
    <source>
        <dbReference type="ARBA" id="ARBA00029433"/>
    </source>
</evidence>
<dbReference type="AlphaFoldDB" id="M7PKW9"/>
<dbReference type="VEuPathDB" id="FungiDB:PNEG_00716"/>
<comment type="subcellular location">
    <subcellularLocation>
        <location evidence="5">Endomembrane system</location>
        <topology evidence="5">Peripheral membrane protein</topology>
        <orientation evidence="5">Cytoplasmic side</orientation>
    </subcellularLocation>
</comment>
<feature type="domain" description="Pep3/Vps18 beta-propeller" evidence="7">
    <location>
        <begin position="8"/>
        <end position="355"/>
    </location>
</feature>
<evidence type="ECO:0000256" key="6">
    <source>
        <dbReference type="SAM" id="Coils"/>
    </source>
</evidence>
<evidence type="ECO:0000256" key="1">
    <source>
        <dbReference type="ARBA" id="ARBA00022723"/>
    </source>
</evidence>
<dbReference type="Pfam" id="PF05131">
    <property type="entry name" value="Pep3_Vps18"/>
    <property type="match status" value="1"/>
</dbReference>
<protein>
    <submittedName>
        <fullName evidence="9">Uncharacterized protein</fullName>
    </submittedName>
</protein>
<dbReference type="CDD" id="cd16462">
    <property type="entry name" value="RING-H2_Pep3p-like"/>
    <property type="match status" value="1"/>
</dbReference>
<dbReference type="SUPFAM" id="SSF57850">
    <property type="entry name" value="RING/U-box"/>
    <property type="match status" value="1"/>
</dbReference>
<evidence type="ECO:0000259" key="8">
    <source>
        <dbReference type="Pfam" id="PF26148"/>
    </source>
</evidence>
<dbReference type="InterPro" id="IPR007810">
    <property type="entry name" value="Pep3/Vps18_beta-prop"/>
</dbReference>
<name>M7PKW9_PNEMU</name>
<dbReference type="GO" id="GO:0007033">
    <property type="term" value="P:vacuole organization"/>
    <property type="evidence" value="ECO:0007669"/>
    <property type="project" value="TreeGrafter"/>
</dbReference>
<dbReference type="GeneID" id="19894414"/>
<accession>M7PKW9</accession>
<keyword evidence="4" id="KW-0472">Membrane</keyword>
<keyword evidence="2" id="KW-0863">Zinc-finger</keyword>
<organism evidence="9 10">
    <name type="scientific">Pneumocystis murina (strain B123)</name>
    <name type="common">Mouse pneumocystis pneumonia agent</name>
    <name type="synonym">Pneumocystis carinii f. sp. muris</name>
    <dbReference type="NCBI Taxonomy" id="1069680"/>
    <lineage>
        <taxon>Eukaryota</taxon>
        <taxon>Fungi</taxon>
        <taxon>Dikarya</taxon>
        <taxon>Ascomycota</taxon>
        <taxon>Taphrinomycotina</taxon>
        <taxon>Pneumocystomycetes</taxon>
        <taxon>Pneumocystaceae</taxon>
        <taxon>Pneumocystis</taxon>
    </lineage>
</organism>
<gene>
    <name evidence="9" type="ORF">PNEG_00716</name>
</gene>
<dbReference type="SUPFAM" id="SSF50978">
    <property type="entry name" value="WD40 repeat-like"/>
    <property type="match status" value="1"/>
</dbReference>
<keyword evidence="10" id="KW-1185">Reference proteome</keyword>
<dbReference type="InterPro" id="IPR036322">
    <property type="entry name" value="WD40_repeat_dom_sf"/>
</dbReference>
<feature type="coiled-coil region" evidence="6">
    <location>
        <begin position="779"/>
        <end position="806"/>
    </location>
</feature>
<evidence type="ECO:0000313" key="9">
    <source>
        <dbReference type="EMBL" id="EMR11119.1"/>
    </source>
</evidence>
<dbReference type="eggNOG" id="KOG2034">
    <property type="taxonomic scope" value="Eukaryota"/>
</dbReference>
<sequence>MDHRDPSPTFSLEKVVFPYDLTVSVMEVKHNILVMGLCGGRLLRMDLEHPEEIQDLEMPHKYVDVVIERLFLSPNGKHLIVGIRGDEYIYFHGDSTRGKLLTQLKGLGIKCIAWNSQATDTSTKDILLGSYNGNVYETNIQVLNKQNKYVKSVYQVSEKSEIIGLHMDESSNNVDYHYIVVITDRKIEYFMGKKGKNISGDTPVTLDIFLSNVKGSQVFETKNSQYSISPILFHEYCNNMSDRYIGWISECNLFYGSLKMFDINVSEKFSFTLTHLLMDTIKKDFTLPFFFCFTHYHIIVVKQSEIYLLSRLNHQIVFSEKIPLALGEKILGLVTDTYKSSYWVYSKDSVYEIVVSNEDCNIWNLFLKNNDYIKALKFAKKNSHYDIIYRKYGMDLIKQNKVHDAAKILAKTTFPIEEIALKFISMKDYDALRIYLLEKLSMMKKGAIIQKTILSTWLLFLYITKMNLLEDIQRQKNFFNLPDTTQTENKEIQNEFREFIDKYKYDLNREASYYLINSHGRQNELLTYAESINDYAYILKYWIRNQNYDSALDVLNKQDSPELIYKYASILILQRPKATVDIWMLHSDIDPLKLIPAIIDYNQQYKPLIEHNQTIRYLFFVIDQTSITDSIIHNTLLSLLASSENEDEATLLQYLEWQKSKHYYSQDFALRTCIQYKRILSSVYLYFEMNFFEEAIDLALEYDNIDLATTLADKIEDNHILKKKLWIKIAKKVIIQYDGDAKRLQFLMKNNRLSIEDLIPLYPDSIKIDDFKEDICSVLKDYSSNIDFLLKKMEELTQSADNIRNSIEDHNNWFVILNAEEECNICRNMLLNEQFYVFPCQHCFHKDCLFLKVSEDTTSWQYRRIQDLQSLISKFKNDISGKQVQQCKKLTKELDDIISSECILCGSTMIRSIDKSFIDNNMETSFWNI</sequence>
<dbReference type="HOGENOM" id="CLU_003488_0_0_1"/>
<keyword evidence="1" id="KW-0479">Metal-binding</keyword>
<keyword evidence="6" id="KW-0175">Coiled coil</keyword>
<dbReference type="GO" id="GO:0006904">
    <property type="term" value="P:vesicle docking involved in exocytosis"/>
    <property type="evidence" value="ECO:0007669"/>
    <property type="project" value="TreeGrafter"/>
</dbReference>